<feature type="transmembrane region" description="Helical" evidence="1">
    <location>
        <begin position="110"/>
        <end position="130"/>
    </location>
</feature>
<sequence length="132" mass="14355">MNTNKETKRVTDYDMQQLIGQVLRYGVLISGLIAIIGGIWYLFQQGSGIPEYGVFHGEGEGYTSLTGIIKGLSNGSATEIIQLGVVILIATPIIRIVFSLVAFGLERDKLYVLITLIVLSIILFSMFGGLSI</sequence>
<keyword evidence="1" id="KW-1133">Transmembrane helix</keyword>
<evidence type="ECO:0000313" key="2">
    <source>
        <dbReference type="EMBL" id="KIO76369.1"/>
    </source>
</evidence>
<evidence type="ECO:0000313" key="3">
    <source>
        <dbReference type="Proteomes" id="UP000032049"/>
    </source>
</evidence>
<feature type="transmembrane region" description="Helical" evidence="1">
    <location>
        <begin position="80"/>
        <end position="103"/>
    </location>
</feature>
<evidence type="ECO:0000256" key="1">
    <source>
        <dbReference type="SAM" id="Phobius"/>
    </source>
</evidence>
<feature type="transmembrane region" description="Helical" evidence="1">
    <location>
        <begin position="22"/>
        <end position="43"/>
    </location>
</feature>
<dbReference type="OrthoDB" id="1072981at2"/>
<dbReference type="Proteomes" id="UP000032049">
    <property type="component" value="Unassembled WGS sequence"/>
</dbReference>
<gene>
    <name evidence="2" type="ORF">TH53_15595</name>
</gene>
<keyword evidence="3" id="KW-1185">Reference proteome</keyword>
<dbReference type="AlphaFoldDB" id="A0A0D0FVC2"/>
<dbReference type="EMBL" id="JXRA01000065">
    <property type="protein sequence ID" value="KIO76369.1"/>
    <property type="molecule type" value="Genomic_DNA"/>
</dbReference>
<organism evidence="2 3">
    <name type="scientific">Pedobacter lusitanus</name>
    <dbReference type="NCBI Taxonomy" id="1503925"/>
    <lineage>
        <taxon>Bacteria</taxon>
        <taxon>Pseudomonadati</taxon>
        <taxon>Bacteroidota</taxon>
        <taxon>Sphingobacteriia</taxon>
        <taxon>Sphingobacteriales</taxon>
        <taxon>Sphingobacteriaceae</taxon>
        <taxon>Pedobacter</taxon>
    </lineage>
</organism>
<reference evidence="2 3" key="1">
    <citation type="submission" date="2015-01" db="EMBL/GenBank/DDBJ databases">
        <title>Draft genome sequence of Pedobacter sp. NL19 isolated from sludge of an effluent treatment pond in an abandoned uranium mine.</title>
        <authorList>
            <person name="Santos T."/>
            <person name="Caetano T."/>
            <person name="Covas C."/>
            <person name="Cruz A."/>
            <person name="Mendo S."/>
        </authorList>
    </citation>
    <scope>NUCLEOTIDE SEQUENCE [LARGE SCALE GENOMIC DNA]</scope>
    <source>
        <strain evidence="2 3">NL19</strain>
    </source>
</reference>
<proteinExistence type="predicted"/>
<dbReference type="RefSeq" id="WP_041883238.1">
    <property type="nucleotide sequence ID" value="NZ_CP157278.1"/>
</dbReference>
<keyword evidence="1" id="KW-0812">Transmembrane</keyword>
<comment type="caution">
    <text evidence="2">The sequence shown here is derived from an EMBL/GenBank/DDBJ whole genome shotgun (WGS) entry which is preliminary data.</text>
</comment>
<name>A0A0D0FVC2_9SPHI</name>
<protein>
    <submittedName>
        <fullName evidence="2">Membrane protein</fullName>
    </submittedName>
</protein>
<accession>A0A0D0FVC2</accession>
<dbReference type="Pfam" id="PF07843">
    <property type="entry name" value="DUF1634"/>
    <property type="match status" value="1"/>
</dbReference>
<dbReference type="STRING" id="1503925.TH53_15595"/>
<dbReference type="InterPro" id="IPR012861">
    <property type="entry name" value="DUF1634"/>
</dbReference>
<keyword evidence="1" id="KW-0472">Membrane</keyword>